<sequence length="76" mass="9086">MDAIAELVASNGVNTFFIFNICKKPHKSMLMWFFLIYSWNDTSSKVAILEFVELKYKTWLHSKLNYLSYIIELSWR</sequence>
<dbReference type="Proteomes" id="UP000239539">
    <property type="component" value="Unassembled WGS sequence"/>
</dbReference>
<organism evidence="1 2">
    <name type="scientific">Alteromonas gracilis</name>
    <dbReference type="NCBI Taxonomy" id="1479524"/>
    <lineage>
        <taxon>Bacteria</taxon>
        <taxon>Pseudomonadati</taxon>
        <taxon>Pseudomonadota</taxon>
        <taxon>Gammaproteobacteria</taxon>
        <taxon>Alteromonadales</taxon>
        <taxon>Alteromonadaceae</taxon>
        <taxon>Alteromonas/Salinimonas group</taxon>
        <taxon>Alteromonas</taxon>
    </lineage>
</organism>
<reference evidence="2" key="1">
    <citation type="journal article" date="2020" name="Int. J. Syst. Evol. Microbiol.">
        <title>Alteromonas alba sp. nov., a marine bacterium isolated from the seawater of the West Pacific Ocean.</title>
        <authorList>
            <person name="Sun C."/>
            <person name="Wu Y.-H."/>
            <person name="Xamxidin M."/>
            <person name="Cheng H."/>
            <person name="Xu X.-W."/>
        </authorList>
    </citation>
    <scope>NUCLEOTIDE SEQUENCE [LARGE SCALE GENOMIC DNA]</scope>
    <source>
        <strain evidence="2">9a2</strain>
    </source>
</reference>
<evidence type="ECO:0000313" key="2">
    <source>
        <dbReference type="Proteomes" id="UP000239539"/>
    </source>
</evidence>
<gene>
    <name evidence="1" type="ORF">C6Y39_05565</name>
</gene>
<protein>
    <submittedName>
        <fullName evidence="1">Uncharacterized protein</fullName>
    </submittedName>
</protein>
<comment type="caution">
    <text evidence="1">The sequence shown here is derived from an EMBL/GenBank/DDBJ whole genome shotgun (WGS) entry which is preliminary data.</text>
</comment>
<proteinExistence type="predicted"/>
<dbReference type="EMBL" id="PVNO01000022">
    <property type="protein sequence ID" value="PRO69730.1"/>
    <property type="molecule type" value="Genomic_DNA"/>
</dbReference>
<name>A0ABX5CQP8_9ALTE</name>
<accession>A0ABX5CQP8</accession>
<evidence type="ECO:0000313" key="1">
    <source>
        <dbReference type="EMBL" id="PRO69730.1"/>
    </source>
</evidence>
<keyword evidence="2" id="KW-1185">Reference proteome</keyword>